<keyword evidence="1" id="KW-0472">Membrane</keyword>
<dbReference type="AlphaFoldDB" id="A0A699WG67"/>
<evidence type="ECO:0000313" key="2">
    <source>
        <dbReference type="EMBL" id="GFD46655.1"/>
    </source>
</evidence>
<proteinExistence type="predicted"/>
<keyword evidence="1" id="KW-0812">Transmembrane</keyword>
<evidence type="ECO:0000256" key="1">
    <source>
        <dbReference type="SAM" id="Phobius"/>
    </source>
</evidence>
<name>A0A699WG67_TANCI</name>
<feature type="non-terminal residue" evidence="2">
    <location>
        <position position="1"/>
    </location>
</feature>
<gene>
    <name evidence="2" type="ORF">Tci_918624</name>
</gene>
<organism evidence="2">
    <name type="scientific">Tanacetum cinerariifolium</name>
    <name type="common">Dalmatian daisy</name>
    <name type="synonym">Chrysanthemum cinerariifolium</name>
    <dbReference type="NCBI Taxonomy" id="118510"/>
    <lineage>
        <taxon>Eukaryota</taxon>
        <taxon>Viridiplantae</taxon>
        <taxon>Streptophyta</taxon>
        <taxon>Embryophyta</taxon>
        <taxon>Tracheophyta</taxon>
        <taxon>Spermatophyta</taxon>
        <taxon>Magnoliopsida</taxon>
        <taxon>eudicotyledons</taxon>
        <taxon>Gunneridae</taxon>
        <taxon>Pentapetalae</taxon>
        <taxon>asterids</taxon>
        <taxon>campanulids</taxon>
        <taxon>Asterales</taxon>
        <taxon>Asteraceae</taxon>
        <taxon>Asteroideae</taxon>
        <taxon>Anthemideae</taxon>
        <taxon>Anthemidinae</taxon>
        <taxon>Tanacetum</taxon>
    </lineage>
</organism>
<accession>A0A699WG67</accession>
<comment type="caution">
    <text evidence="2">The sequence shown here is derived from an EMBL/GenBank/DDBJ whole genome shotgun (WGS) entry which is preliminary data.</text>
</comment>
<keyword evidence="1" id="KW-1133">Transmembrane helix</keyword>
<reference evidence="2" key="1">
    <citation type="journal article" date="2019" name="Sci. Rep.">
        <title>Draft genome of Tanacetum cinerariifolium, the natural source of mosquito coil.</title>
        <authorList>
            <person name="Yamashiro T."/>
            <person name="Shiraishi A."/>
            <person name="Satake H."/>
            <person name="Nakayama K."/>
        </authorList>
    </citation>
    <scope>NUCLEOTIDE SEQUENCE</scope>
</reference>
<protein>
    <submittedName>
        <fullName evidence="2">Uncharacterized protein</fullName>
    </submittedName>
</protein>
<dbReference type="EMBL" id="BKCJ011680088">
    <property type="protein sequence ID" value="GFD46655.1"/>
    <property type="molecule type" value="Genomic_DNA"/>
</dbReference>
<sequence length="65" mass="6335">GLVALAGCFPLAAAVSLEAAATVVIGLGDAATVGGVVDESEPPLFLLELAFGFVVNSIGSIAPYC</sequence>
<feature type="transmembrane region" description="Helical" evidence="1">
    <location>
        <begin position="44"/>
        <end position="64"/>
    </location>
</feature>